<name>A0A0E3ZVC9_9BACT</name>
<dbReference type="OrthoDB" id="9787435at2"/>
<sequence length="329" mass="34925">MKAILCKAFGLPDTLTLEDIASPVPGPGEVLTQVKACSLNFPDTLTIRNMYQFKPALPFSPGSESSGIVTAVGAGVTHVKPGDRVFTFGSHGGLAEERISDARATIRLPDGMDFITGASTMYAYGTSYHALKDRGQLTANSGSEPETLLVLGAAGGVGLAAVELGKLMGATVIAAASTAEKLAVCQQKGATHLINYTTEDLRERLKEITQGKGVDVIYDPVGDQWAEPAIRSLAWRGRYLVVGFAGGEIPKIPLNLALLKGSSIVGVFWGAFTQKEADLSQKNMQQIATWAMQGKISPYISKHYSLAEAPQALTDMMERRVVGKAVVVL</sequence>
<feature type="domain" description="Enoyl reductase (ER)" evidence="1">
    <location>
        <begin position="10"/>
        <end position="327"/>
    </location>
</feature>
<reference evidence="2 3" key="1">
    <citation type="journal article" date="2014" name="Curr. Microbiol.">
        <title>Spirosoma radiotolerans sp. nov., a gamma-radiation-resistant bacterium isolated from gamma ray-irradiated soil.</title>
        <authorList>
            <person name="Lee J.J."/>
            <person name="Srinivasan S."/>
            <person name="Lim S."/>
            <person name="Joe M."/>
            <person name="Im S."/>
            <person name="Bae S.I."/>
            <person name="Park K.R."/>
            <person name="Han J.H."/>
            <person name="Park S.H."/>
            <person name="Joo B.M."/>
            <person name="Park S.J."/>
            <person name="Kim M.K."/>
        </authorList>
    </citation>
    <scope>NUCLEOTIDE SEQUENCE [LARGE SCALE GENOMIC DNA]</scope>
    <source>
        <strain evidence="2 3">DG5A</strain>
    </source>
</reference>
<dbReference type="Gene3D" id="3.40.50.720">
    <property type="entry name" value="NAD(P)-binding Rossmann-like Domain"/>
    <property type="match status" value="1"/>
</dbReference>
<dbReference type="CDD" id="cd08241">
    <property type="entry name" value="QOR1"/>
    <property type="match status" value="1"/>
</dbReference>
<dbReference type="InterPro" id="IPR013149">
    <property type="entry name" value="ADH-like_C"/>
</dbReference>
<protein>
    <submittedName>
        <fullName evidence="2">NADPH:quinone oxidoreductase</fullName>
    </submittedName>
</protein>
<organism evidence="2 3">
    <name type="scientific">Spirosoma radiotolerans</name>
    <dbReference type="NCBI Taxonomy" id="1379870"/>
    <lineage>
        <taxon>Bacteria</taxon>
        <taxon>Pseudomonadati</taxon>
        <taxon>Bacteroidota</taxon>
        <taxon>Cytophagia</taxon>
        <taxon>Cytophagales</taxon>
        <taxon>Cytophagaceae</taxon>
        <taxon>Spirosoma</taxon>
    </lineage>
</organism>
<dbReference type="SMART" id="SM00829">
    <property type="entry name" value="PKS_ER"/>
    <property type="match status" value="1"/>
</dbReference>
<dbReference type="SUPFAM" id="SSF51735">
    <property type="entry name" value="NAD(P)-binding Rossmann-fold domains"/>
    <property type="match status" value="1"/>
</dbReference>
<dbReference type="Pfam" id="PF08240">
    <property type="entry name" value="ADH_N"/>
    <property type="match status" value="1"/>
</dbReference>
<dbReference type="AlphaFoldDB" id="A0A0E3ZVC9"/>
<evidence type="ECO:0000313" key="3">
    <source>
        <dbReference type="Proteomes" id="UP000033054"/>
    </source>
</evidence>
<dbReference type="InterPro" id="IPR036291">
    <property type="entry name" value="NAD(P)-bd_dom_sf"/>
</dbReference>
<dbReference type="Pfam" id="PF00107">
    <property type="entry name" value="ADH_zinc_N"/>
    <property type="match status" value="1"/>
</dbReference>
<keyword evidence="3" id="KW-1185">Reference proteome</keyword>
<dbReference type="PATRIC" id="fig|1379870.5.peg.2883"/>
<dbReference type="PANTHER" id="PTHR43677">
    <property type="entry name" value="SHORT-CHAIN DEHYDROGENASE/REDUCTASE"/>
    <property type="match status" value="1"/>
</dbReference>
<dbReference type="HOGENOM" id="CLU_026673_3_1_10"/>
<proteinExistence type="predicted"/>
<dbReference type="EMBL" id="CP010429">
    <property type="protein sequence ID" value="AKD55728.1"/>
    <property type="molecule type" value="Genomic_DNA"/>
</dbReference>
<dbReference type="InterPro" id="IPR011032">
    <property type="entry name" value="GroES-like_sf"/>
</dbReference>
<dbReference type="InterPro" id="IPR051397">
    <property type="entry name" value="Zn-ADH-like_protein"/>
</dbReference>
<evidence type="ECO:0000313" key="2">
    <source>
        <dbReference type="EMBL" id="AKD55728.1"/>
    </source>
</evidence>
<dbReference type="Gene3D" id="3.90.180.10">
    <property type="entry name" value="Medium-chain alcohol dehydrogenases, catalytic domain"/>
    <property type="match status" value="1"/>
</dbReference>
<dbReference type="InterPro" id="IPR020843">
    <property type="entry name" value="ER"/>
</dbReference>
<evidence type="ECO:0000259" key="1">
    <source>
        <dbReference type="SMART" id="SM00829"/>
    </source>
</evidence>
<dbReference type="STRING" id="1379870.SD10_13265"/>
<accession>A0A0E3ZVC9</accession>
<gene>
    <name evidence="2" type="ORF">SD10_13265</name>
</gene>
<dbReference type="SUPFAM" id="SSF50129">
    <property type="entry name" value="GroES-like"/>
    <property type="match status" value="1"/>
</dbReference>
<dbReference type="PANTHER" id="PTHR43677:SF4">
    <property type="entry name" value="QUINONE OXIDOREDUCTASE-LIKE PROTEIN 2"/>
    <property type="match status" value="1"/>
</dbReference>
<dbReference type="Proteomes" id="UP000033054">
    <property type="component" value="Chromosome"/>
</dbReference>
<dbReference type="GO" id="GO:0016491">
    <property type="term" value="F:oxidoreductase activity"/>
    <property type="evidence" value="ECO:0007669"/>
    <property type="project" value="InterPro"/>
</dbReference>
<dbReference type="RefSeq" id="WP_046574225.1">
    <property type="nucleotide sequence ID" value="NZ_CP010429.1"/>
</dbReference>
<dbReference type="KEGG" id="srd:SD10_13265"/>
<dbReference type="InterPro" id="IPR013154">
    <property type="entry name" value="ADH-like_N"/>
</dbReference>